<dbReference type="KEGG" id="hazt:108675648"/>
<dbReference type="Proteomes" id="UP000694843">
    <property type="component" value="Unplaced"/>
</dbReference>
<keyword evidence="6" id="KW-1185">Reference proteome</keyword>
<evidence type="ECO:0000256" key="2">
    <source>
        <dbReference type="ARBA" id="ARBA00022676"/>
    </source>
</evidence>
<proteinExistence type="inferred from homology"/>
<name>A0A8B7P293_HYAAZ</name>
<dbReference type="InterPro" id="IPR050271">
    <property type="entry name" value="UDP-glycosyltransferase"/>
</dbReference>
<dbReference type="OMA" id="CENPDIY"/>
<keyword evidence="4" id="KW-1133">Transmembrane helix</keyword>
<organism evidence="6 7">
    <name type="scientific">Hyalella azteca</name>
    <name type="common">Amphipod</name>
    <dbReference type="NCBI Taxonomy" id="294128"/>
    <lineage>
        <taxon>Eukaryota</taxon>
        <taxon>Metazoa</taxon>
        <taxon>Ecdysozoa</taxon>
        <taxon>Arthropoda</taxon>
        <taxon>Crustacea</taxon>
        <taxon>Multicrustacea</taxon>
        <taxon>Malacostraca</taxon>
        <taxon>Eumalacostraca</taxon>
        <taxon>Peracarida</taxon>
        <taxon>Amphipoda</taxon>
        <taxon>Senticaudata</taxon>
        <taxon>Talitrida</taxon>
        <taxon>Talitroidea</taxon>
        <taxon>Hyalellidae</taxon>
        <taxon>Hyalella</taxon>
    </lineage>
</organism>
<keyword evidence="4" id="KW-0472">Membrane</keyword>
<keyword evidence="2" id="KW-0328">Glycosyltransferase</keyword>
<gene>
    <name evidence="7" type="primary">LOC108675648</name>
</gene>
<feature type="signal peptide" evidence="5">
    <location>
        <begin position="1"/>
        <end position="19"/>
    </location>
</feature>
<evidence type="ECO:0000313" key="7">
    <source>
        <dbReference type="RefSeq" id="XP_018019166.1"/>
    </source>
</evidence>
<keyword evidence="4" id="KW-0812">Transmembrane</keyword>
<evidence type="ECO:0000256" key="3">
    <source>
        <dbReference type="ARBA" id="ARBA00022679"/>
    </source>
</evidence>
<accession>A0A8B7P293</accession>
<dbReference type="GO" id="GO:0008194">
    <property type="term" value="F:UDP-glycosyltransferase activity"/>
    <property type="evidence" value="ECO:0007669"/>
    <property type="project" value="InterPro"/>
</dbReference>
<reference evidence="7" key="1">
    <citation type="submission" date="2025-08" db="UniProtKB">
        <authorList>
            <consortium name="RefSeq"/>
        </authorList>
    </citation>
    <scope>IDENTIFICATION</scope>
    <source>
        <tissue evidence="7">Whole organism</tissue>
    </source>
</reference>
<feature type="transmembrane region" description="Helical" evidence="4">
    <location>
        <begin position="479"/>
        <end position="501"/>
    </location>
</feature>
<feature type="chain" id="PRO_5034662800" evidence="5">
    <location>
        <begin position="20"/>
        <end position="525"/>
    </location>
</feature>
<dbReference type="Pfam" id="PF00201">
    <property type="entry name" value="UDPGT"/>
    <property type="match status" value="1"/>
</dbReference>
<sequence>MRNHFALFLLLLAASISVSTRTDLYFNSSLPAPQQHFKFLFLLPTVLPSHTWAVAPLAVALAYRGHEVHMLCENPDIYQLPNVTCIDLGFKFDEPEQQPRYYEGVSVLTEIKKMFRAYNNVSYQLLTSPRVLNLYDNRKKFDFIVAEDLTLIVLYPLLHEMPYALYSTIGLNPFQSAVAGNVQNPLTVADGWSYNFPDSFSFLDRIKNLMTNCILYIFAWSAFHSAEITATVHLPEAPSMTEIERNVSIHFVSTILALDGPMPLLPNQIPVGGIILRPLPDLPPELAEFLRGEEPVVYVSFGLSTLKDDSIPRQLKDIMFSVFAKLPYKVIVKISNQKTRRSSNVLYVDSVPQQSILAHPNVKVFVCHFGLSGTTEALQNGVPIVGLPAIYDQLRTAKLLVKHGVAIQLSWATLEENVLKDAIEEVMHNPSYRRKMGDLSRIFRDQLVSPLDTAVYWTEYAARHQGAPHLQSPAKSLSFIKLFGLDILALVIFGSLISYMIMKKTYSTLGMCTGRNRKLSKQKSC</sequence>
<dbReference type="FunFam" id="3.40.50.2000:FF:000021">
    <property type="entry name" value="UDP-glucuronosyltransferase"/>
    <property type="match status" value="1"/>
</dbReference>
<dbReference type="PANTHER" id="PTHR48043">
    <property type="entry name" value="EG:EG0003.4 PROTEIN-RELATED"/>
    <property type="match status" value="1"/>
</dbReference>
<keyword evidence="3" id="KW-0808">Transferase</keyword>
<dbReference type="OrthoDB" id="5835829at2759"/>
<evidence type="ECO:0000313" key="6">
    <source>
        <dbReference type="Proteomes" id="UP000694843"/>
    </source>
</evidence>
<dbReference type="AlphaFoldDB" id="A0A8B7P293"/>
<dbReference type="GeneID" id="108675648"/>
<evidence type="ECO:0000256" key="5">
    <source>
        <dbReference type="SAM" id="SignalP"/>
    </source>
</evidence>
<dbReference type="CDD" id="cd03784">
    <property type="entry name" value="GT1_Gtf-like"/>
    <property type="match status" value="1"/>
</dbReference>
<comment type="similarity">
    <text evidence="1">Belongs to the UDP-glycosyltransferase family.</text>
</comment>
<dbReference type="InterPro" id="IPR002213">
    <property type="entry name" value="UDP_glucos_trans"/>
</dbReference>
<evidence type="ECO:0000256" key="1">
    <source>
        <dbReference type="ARBA" id="ARBA00009995"/>
    </source>
</evidence>
<evidence type="ECO:0000256" key="4">
    <source>
        <dbReference type="SAM" id="Phobius"/>
    </source>
</evidence>
<dbReference type="SUPFAM" id="SSF53756">
    <property type="entry name" value="UDP-Glycosyltransferase/glycogen phosphorylase"/>
    <property type="match status" value="1"/>
</dbReference>
<protein>
    <submittedName>
        <fullName evidence="7">UDP-glucosyltransferase 2</fullName>
    </submittedName>
</protein>
<keyword evidence="5" id="KW-0732">Signal</keyword>
<dbReference type="RefSeq" id="XP_018019166.1">
    <property type="nucleotide sequence ID" value="XM_018163677.2"/>
</dbReference>
<dbReference type="Gene3D" id="3.40.50.2000">
    <property type="entry name" value="Glycogen Phosphorylase B"/>
    <property type="match status" value="1"/>
</dbReference>
<dbReference type="PANTHER" id="PTHR48043:SF159">
    <property type="entry name" value="EG:EG0003.4 PROTEIN-RELATED"/>
    <property type="match status" value="1"/>
</dbReference>